<dbReference type="InterPro" id="IPR058584">
    <property type="entry name" value="IMB1_TNPO1-like_TPR"/>
</dbReference>
<evidence type="ECO:0000256" key="2">
    <source>
        <dbReference type="ARBA" id="ARBA00010907"/>
    </source>
</evidence>
<comment type="similarity">
    <text evidence="2">Belongs to the importin beta family. Importin beta-1 subfamily.</text>
</comment>
<dbReference type="GO" id="GO:0031267">
    <property type="term" value="F:small GTPase binding"/>
    <property type="evidence" value="ECO:0007669"/>
    <property type="project" value="InterPro"/>
</dbReference>
<evidence type="ECO:0000256" key="6">
    <source>
        <dbReference type="ARBA" id="ARBA00022927"/>
    </source>
</evidence>
<dbReference type="SMART" id="SM00913">
    <property type="entry name" value="IBN_N"/>
    <property type="match status" value="1"/>
</dbReference>
<evidence type="ECO:0000256" key="3">
    <source>
        <dbReference type="ARBA" id="ARBA00022448"/>
    </source>
</evidence>
<evidence type="ECO:0000256" key="5">
    <source>
        <dbReference type="ARBA" id="ARBA00022737"/>
    </source>
</evidence>
<sequence length="909" mass="100265">MDINQVLEGTLSPDANVRQNAEQQLTQAAEADFSQYLTILGQELANESAQPHIRTAAGLALKNAFSAREYARLHQVQERWLGLNQEVKSNVKALALHTLASPDGRAGQSAAQFIASVAAIEIPRQQWPELMPTLVENVQNGAPHQKQASLTTIGFICDTDDVDLRESLQHHSNAILTAVVQGARKEEPNDDVRNAAISALSDSIEFVRSNFNNEGERNYIMQVICEATQASDTRIQQGAYGCLNRIMGLYYDKMRFYMEKALFGLTIQGMKSDEEDVAKLAVEFWCTVCEEEITIEDDNTQSQAEGSTELRDYFNFARVATQEVVPVLLELLSKQDEDAADDEYNTSRAAYQCLQLWAQCVGSGVVPPVLAFVEKNLRSDDWHYRDASVSAFGAIMEGPEETVLDPIIKQALPVLIAMMDDQVIQVKDSAAYALGRICETSPGTVDAQQHLPSLIGALFNGLSSHPKMAASCCWALMNLADRFAGEPGCQSNPLSPHFQQSITHLLQVTERGDADNQLRTAAYEVLNAFVTNAAVDSVGLVATLSNVILERLEKSIALQQQVVSVEDKLTLEEMQTSLSSVVMSIIQRLEAEIKPQADRIMQILIQLLSTVGGKSSVPDTVFAAIGSLASALEDDFIKYMEAFTPYLYNALGNQDEPSLCSMAIGLVSDITRSLGEKVQPWCDAFMNYLLNNLRSNQLGNQFKPAILQCFGDIAQAIAGHFETYLPIVAQVLQQASQVTASTEGNFEMIDYITSLREGIMDAWDGCIIAMKSSGKTQLIVPYIESIFELLRIVYEDSTNHTEGLLRSSCGVIGDLADAFPNGDFKEFFRHDFLTNMTKETRANADYLGRTRDTARWAREQIKRQVGMLPNSPFVTSPPNRTVVLRATKLTPTYILSLMHRPGGNQGIMA</sequence>
<protein>
    <recommendedName>
        <fullName evidence="7">Importin-95</fullName>
    </recommendedName>
    <alternativeName>
        <fullName evidence="8">Karyopherin-95</fullName>
    </alternativeName>
</protein>
<evidence type="ECO:0000256" key="7">
    <source>
        <dbReference type="ARBA" id="ARBA00079884"/>
    </source>
</evidence>
<dbReference type="InterPro" id="IPR001494">
    <property type="entry name" value="Importin-beta_N"/>
</dbReference>
<dbReference type="GO" id="GO:0005634">
    <property type="term" value="C:nucleus"/>
    <property type="evidence" value="ECO:0007669"/>
    <property type="project" value="UniProtKB-ARBA"/>
</dbReference>
<evidence type="ECO:0000313" key="10">
    <source>
        <dbReference type="EMBL" id="KAF2194513.1"/>
    </source>
</evidence>
<keyword evidence="11" id="KW-1185">Reference proteome</keyword>
<dbReference type="Proteomes" id="UP000800200">
    <property type="component" value="Unassembled WGS sequence"/>
</dbReference>
<evidence type="ECO:0000256" key="8">
    <source>
        <dbReference type="ARBA" id="ARBA00083566"/>
    </source>
</evidence>
<dbReference type="InterPro" id="IPR011989">
    <property type="entry name" value="ARM-like"/>
</dbReference>
<dbReference type="InterPro" id="IPR016024">
    <property type="entry name" value="ARM-type_fold"/>
</dbReference>
<evidence type="ECO:0000313" key="11">
    <source>
        <dbReference type="Proteomes" id="UP000800200"/>
    </source>
</evidence>
<name>A0A6A6EU35_9PEZI</name>
<dbReference type="GO" id="GO:0005737">
    <property type="term" value="C:cytoplasm"/>
    <property type="evidence" value="ECO:0007669"/>
    <property type="project" value="UniProtKB-SubCell"/>
</dbReference>
<reference evidence="10" key="1">
    <citation type="journal article" date="2020" name="Stud. Mycol.">
        <title>101 Dothideomycetes genomes: a test case for predicting lifestyles and emergence of pathogens.</title>
        <authorList>
            <person name="Haridas S."/>
            <person name="Albert R."/>
            <person name="Binder M."/>
            <person name="Bloem J."/>
            <person name="Labutti K."/>
            <person name="Salamov A."/>
            <person name="Andreopoulos B."/>
            <person name="Baker S."/>
            <person name="Barry K."/>
            <person name="Bills G."/>
            <person name="Bluhm B."/>
            <person name="Cannon C."/>
            <person name="Castanera R."/>
            <person name="Culley D."/>
            <person name="Daum C."/>
            <person name="Ezra D."/>
            <person name="Gonzalez J."/>
            <person name="Henrissat B."/>
            <person name="Kuo A."/>
            <person name="Liang C."/>
            <person name="Lipzen A."/>
            <person name="Lutzoni F."/>
            <person name="Magnuson J."/>
            <person name="Mondo S."/>
            <person name="Nolan M."/>
            <person name="Ohm R."/>
            <person name="Pangilinan J."/>
            <person name="Park H.-J."/>
            <person name="Ramirez L."/>
            <person name="Alfaro M."/>
            <person name="Sun H."/>
            <person name="Tritt A."/>
            <person name="Yoshinaga Y."/>
            <person name="Zwiers L.-H."/>
            <person name="Turgeon B."/>
            <person name="Goodwin S."/>
            <person name="Spatafora J."/>
            <person name="Crous P."/>
            <person name="Grigoriev I."/>
        </authorList>
    </citation>
    <scope>NUCLEOTIDE SEQUENCE</scope>
    <source>
        <strain evidence="10">CBS 207.26</strain>
    </source>
</reference>
<dbReference type="AlphaFoldDB" id="A0A6A6EU35"/>
<dbReference type="Pfam" id="PF03810">
    <property type="entry name" value="IBN_N"/>
    <property type="match status" value="1"/>
</dbReference>
<evidence type="ECO:0000259" key="9">
    <source>
        <dbReference type="PROSITE" id="PS50166"/>
    </source>
</evidence>
<dbReference type="EMBL" id="ML994611">
    <property type="protein sequence ID" value="KAF2194513.1"/>
    <property type="molecule type" value="Genomic_DNA"/>
</dbReference>
<dbReference type="Pfam" id="PF25574">
    <property type="entry name" value="TPR_IMB1"/>
    <property type="match status" value="1"/>
</dbReference>
<dbReference type="Gene3D" id="1.25.10.10">
    <property type="entry name" value="Leucine-rich Repeat Variant"/>
    <property type="match status" value="1"/>
</dbReference>
<dbReference type="PROSITE" id="PS50166">
    <property type="entry name" value="IMPORTIN_B_NT"/>
    <property type="match status" value="1"/>
</dbReference>
<dbReference type="SUPFAM" id="SSF48371">
    <property type="entry name" value="ARM repeat"/>
    <property type="match status" value="1"/>
</dbReference>
<accession>A0A6A6EU35</accession>
<dbReference type="GO" id="GO:0006606">
    <property type="term" value="P:protein import into nucleus"/>
    <property type="evidence" value="ECO:0007669"/>
    <property type="project" value="InterPro"/>
</dbReference>
<keyword evidence="4" id="KW-0963">Cytoplasm</keyword>
<organism evidence="10 11">
    <name type="scientific">Zopfia rhizophila CBS 207.26</name>
    <dbReference type="NCBI Taxonomy" id="1314779"/>
    <lineage>
        <taxon>Eukaryota</taxon>
        <taxon>Fungi</taxon>
        <taxon>Dikarya</taxon>
        <taxon>Ascomycota</taxon>
        <taxon>Pezizomycotina</taxon>
        <taxon>Dothideomycetes</taxon>
        <taxon>Dothideomycetes incertae sedis</taxon>
        <taxon>Zopfiaceae</taxon>
        <taxon>Zopfia</taxon>
    </lineage>
</organism>
<keyword evidence="3" id="KW-0813">Transport</keyword>
<gene>
    <name evidence="10" type="ORF">K469DRAFT_546752</name>
</gene>
<keyword evidence="5" id="KW-0677">Repeat</keyword>
<feature type="domain" description="Importin N-terminal" evidence="9">
    <location>
        <begin position="21"/>
        <end position="101"/>
    </location>
</feature>
<proteinExistence type="inferred from homology"/>
<dbReference type="OrthoDB" id="10263328at2759"/>
<dbReference type="FunFam" id="1.25.10.10:FF:000027">
    <property type="entry name" value="Importin subunit beta-1"/>
    <property type="match status" value="1"/>
</dbReference>
<dbReference type="Pfam" id="PF13513">
    <property type="entry name" value="HEAT_EZ"/>
    <property type="match status" value="1"/>
</dbReference>
<keyword evidence="6" id="KW-0653">Protein transport</keyword>
<evidence type="ECO:0000256" key="1">
    <source>
        <dbReference type="ARBA" id="ARBA00004496"/>
    </source>
</evidence>
<evidence type="ECO:0000256" key="4">
    <source>
        <dbReference type="ARBA" id="ARBA00022490"/>
    </source>
</evidence>
<dbReference type="InterPro" id="IPR040122">
    <property type="entry name" value="Importin_beta"/>
</dbReference>
<comment type="subcellular location">
    <subcellularLocation>
        <location evidence="1">Cytoplasm</location>
    </subcellularLocation>
</comment>
<dbReference type="PANTHER" id="PTHR10527">
    <property type="entry name" value="IMPORTIN BETA"/>
    <property type="match status" value="1"/>
</dbReference>